<dbReference type="InterPro" id="IPR052519">
    <property type="entry name" value="Euk-type_GlcNAc_Kinase"/>
</dbReference>
<dbReference type="STRING" id="1794912.AXX12_10480"/>
<dbReference type="PANTHER" id="PTHR43190">
    <property type="entry name" value="N-ACETYL-D-GLUCOSAMINE KINASE"/>
    <property type="match status" value="1"/>
</dbReference>
<dbReference type="Proteomes" id="UP000076268">
    <property type="component" value="Unassembled WGS sequence"/>
</dbReference>
<dbReference type="InterPro" id="IPR043129">
    <property type="entry name" value="ATPase_NBD"/>
</dbReference>
<evidence type="ECO:0000313" key="3">
    <source>
        <dbReference type="Proteomes" id="UP000076268"/>
    </source>
</evidence>
<comment type="caution">
    <text evidence="2">The sequence shown here is derived from an EMBL/GenBank/DDBJ whole genome shotgun (WGS) entry which is preliminary data.</text>
</comment>
<accession>A0A154BNW9</accession>
<dbReference type="OrthoDB" id="9772633at2"/>
<reference evidence="2 3" key="1">
    <citation type="submission" date="2016-02" db="EMBL/GenBank/DDBJ databases">
        <title>Anaerosporomusa subterraneum gen. nov., sp. nov., a spore-forming obligate anaerobe isolated from saprolite.</title>
        <authorList>
            <person name="Choi J.K."/>
            <person name="Shah M."/>
            <person name="Yee N."/>
        </authorList>
    </citation>
    <scope>NUCLEOTIDE SEQUENCE [LARGE SCALE GENOMIC DNA]</scope>
    <source>
        <strain evidence="2 3">RU4</strain>
    </source>
</reference>
<dbReference type="Pfam" id="PF01869">
    <property type="entry name" value="BcrAD_BadFG"/>
    <property type="match status" value="1"/>
</dbReference>
<name>A0A154BNW9_ANASB</name>
<evidence type="ECO:0000259" key="1">
    <source>
        <dbReference type="Pfam" id="PF01869"/>
    </source>
</evidence>
<dbReference type="AlphaFoldDB" id="A0A154BNW9"/>
<dbReference type="SUPFAM" id="SSF53067">
    <property type="entry name" value="Actin-like ATPase domain"/>
    <property type="match status" value="2"/>
</dbReference>
<dbReference type="Gene3D" id="3.30.420.40">
    <property type="match status" value="2"/>
</dbReference>
<dbReference type="CDD" id="cd24007">
    <property type="entry name" value="ASKHA_NBD_eukNAGK-like"/>
    <property type="match status" value="1"/>
</dbReference>
<dbReference type="EMBL" id="LSGP01000020">
    <property type="protein sequence ID" value="KYZ75632.1"/>
    <property type="molecule type" value="Genomic_DNA"/>
</dbReference>
<dbReference type="PANTHER" id="PTHR43190:SF3">
    <property type="entry name" value="N-ACETYL-D-GLUCOSAMINE KINASE"/>
    <property type="match status" value="1"/>
</dbReference>
<feature type="domain" description="ATPase BadF/BadG/BcrA/BcrD type" evidence="1">
    <location>
        <begin position="12"/>
        <end position="305"/>
    </location>
</feature>
<dbReference type="RefSeq" id="WP_066243138.1">
    <property type="nucleotide sequence ID" value="NZ_LSGP01000020.1"/>
</dbReference>
<organism evidence="2 3">
    <name type="scientific">Anaerosporomusa subterranea</name>
    <dbReference type="NCBI Taxonomy" id="1794912"/>
    <lineage>
        <taxon>Bacteria</taxon>
        <taxon>Bacillati</taxon>
        <taxon>Bacillota</taxon>
        <taxon>Negativicutes</taxon>
        <taxon>Acetonemataceae</taxon>
        <taxon>Anaerosporomusa</taxon>
    </lineage>
</organism>
<sequence>MTMLAGGTVLAIDAGGTSCRALLCSQSGEVLGYAQGGPANYHSIGEGQARKVITKLLQSLPCRPSSVECAVFGLAGLDTRKDREVLTAVAVDTLRAAAIQTDQLLLENDGMVTLIGATGGSDGLLIIAGTGSIACGVALDGRRVRVGGWGSRAGDEGSGYCIGMDALRHALRTADGREKQSGICAVILQEKGMVDVEELINWLYSSDFSVDSVAALAPAIFTLADNGDWQARTIVNNALNELSLMAATVIDKLALSDTNLHTVLAGGILEKNSWLREKLAHSIQKLAPQAHFAPAVYPPIVGGLLLGLRASGGLVLPGTLQRIMAGIP</sequence>
<dbReference type="InterPro" id="IPR002731">
    <property type="entry name" value="ATPase_BadF"/>
</dbReference>
<evidence type="ECO:0000313" key="2">
    <source>
        <dbReference type="EMBL" id="KYZ75632.1"/>
    </source>
</evidence>
<protein>
    <recommendedName>
        <fullName evidence="1">ATPase BadF/BadG/BcrA/BcrD type domain-containing protein</fullName>
    </recommendedName>
</protein>
<proteinExistence type="predicted"/>
<keyword evidence="3" id="KW-1185">Reference proteome</keyword>
<gene>
    <name evidence="2" type="ORF">AXX12_10480</name>
</gene>